<keyword evidence="1" id="KW-0472">Membrane</keyword>
<evidence type="ECO:0000256" key="1">
    <source>
        <dbReference type="SAM" id="Phobius"/>
    </source>
</evidence>
<dbReference type="Gene3D" id="1.10.1760.20">
    <property type="match status" value="1"/>
</dbReference>
<organism evidence="2 3">
    <name type="scientific">Enterococcus asini</name>
    <dbReference type="NCBI Taxonomy" id="57732"/>
    <lineage>
        <taxon>Bacteria</taxon>
        <taxon>Bacillati</taxon>
        <taxon>Bacillota</taxon>
        <taxon>Bacilli</taxon>
        <taxon>Lactobacillales</taxon>
        <taxon>Enterococcaceae</taxon>
        <taxon>Enterococcus</taxon>
    </lineage>
</organism>
<dbReference type="Proteomes" id="UP001256711">
    <property type="component" value="Unassembled WGS sequence"/>
</dbReference>
<sequence>MKNKTLWITQTAVLVALIVVIQAFTASFGNTFITGSFVNLILILGVGLIGLWGGLSVALLSPIFAFFFKIGPTMWQLILCIAIGNAVLVLVWWFVLGTHGYNQYPRLVGATIAGAIAKALTLYLLIVKFMVPLILQLPEPQATVVSATFSYPQLVTALLGGAMAVILMPQLRRILKIKLEM</sequence>
<dbReference type="InterPro" id="IPR024529">
    <property type="entry name" value="ECF_trnsprt_substrate-spec"/>
</dbReference>
<dbReference type="EMBL" id="JARQBJ010000002">
    <property type="protein sequence ID" value="MDT2809945.1"/>
    <property type="molecule type" value="Genomic_DNA"/>
</dbReference>
<evidence type="ECO:0000313" key="2">
    <source>
        <dbReference type="EMBL" id="MDT2809945.1"/>
    </source>
</evidence>
<evidence type="ECO:0000313" key="3">
    <source>
        <dbReference type="Proteomes" id="UP001256711"/>
    </source>
</evidence>
<comment type="caution">
    <text evidence="2">The sequence shown here is derived from an EMBL/GenBank/DDBJ whole genome shotgun (WGS) entry which is preliminary data.</text>
</comment>
<dbReference type="RefSeq" id="WP_010753130.1">
    <property type="nucleotide sequence ID" value="NZ_JADMDV010000009.1"/>
</dbReference>
<keyword evidence="1" id="KW-0812">Transmembrane</keyword>
<feature type="transmembrane region" description="Helical" evidence="1">
    <location>
        <begin position="40"/>
        <end position="68"/>
    </location>
</feature>
<dbReference type="Pfam" id="PF12822">
    <property type="entry name" value="ECF_trnsprt"/>
    <property type="match status" value="1"/>
</dbReference>
<feature type="transmembrane region" description="Helical" evidence="1">
    <location>
        <begin position="74"/>
        <end position="95"/>
    </location>
</feature>
<proteinExistence type="predicted"/>
<protein>
    <submittedName>
        <fullName evidence="2">ECF transporter S component</fullName>
    </submittedName>
</protein>
<feature type="transmembrane region" description="Helical" evidence="1">
    <location>
        <begin position="151"/>
        <end position="171"/>
    </location>
</feature>
<dbReference type="AlphaFoldDB" id="A0AAW8TUU5"/>
<feature type="transmembrane region" description="Helical" evidence="1">
    <location>
        <begin position="107"/>
        <end position="131"/>
    </location>
</feature>
<accession>A0AAW8TUU5</accession>
<name>A0AAW8TUU5_9ENTE</name>
<gene>
    <name evidence="2" type="ORF">P7H43_05575</name>
</gene>
<feature type="transmembrane region" description="Helical" evidence="1">
    <location>
        <begin position="6"/>
        <end position="28"/>
    </location>
</feature>
<reference evidence="2" key="1">
    <citation type="submission" date="2023-03" db="EMBL/GenBank/DDBJ databases">
        <authorList>
            <person name="Shen W."/>
            <person name="Cai J."/>
        </authorList>
    </citation>
    <scope>NUCLEOTIDE SEQUENCE</scope>
    <source>
        <strain evidence="2">B226-2</strain>
    </source>
</reference>
<dbReference type="GO" id="GO:0022857">
    <property type="term" value="F:transmembrane transporter activity"/>
    <property type="evidence" value="ECO:0007669"/>
    <property type="project" value="InterPro"/>
</dbReference>
<dbReference type="GeneID" id="78363879"/>
<keyword evidence="1" id="KW-1133">Transmembrane helix</keyword>